<keyword evidence="3" id="KW-1185">Reference proteome</keyword>
<keyword evidence="1" id="KW-0812">Transmembrane</keyword>
<dbReference type="Pfam" id="PF13858">
    <property type="entry name" value="DUF4199"/>
    <property type="match status" value="1"/>
</dbReference>
<gene>
    <name evidence="2" type="ORF">MQE36_11220</name>
</gene>
<dbReference type="EMBL" id="CP094326">
    <property type="protein sequence ID" value="UNY97656.1"/>
    <property type="molecule type" value="Genomic_DNA"/>
</dbReference>
<evidence type="ECO:0000256" key="1">
    <source>
        <dbReference type="SAM" id="Phobius"/>
    </source>
</evidence>
<feature type="transmembrane region" description="Helical" evidence="1">
    <location>
        <begin position="140"/>
        <end position="164"/>
    </location>
</feature>
<feature type="transmembrane region" description="Helical" evidence="1">
    <location>
        <begin position="43"/>
        <end position="62"/>
    </location>
</feature>
<feature type="transmembrane region" description="Helical" evidence="1">
    <location>
        <begin position="12"/>
        <end position="31"/>
    </location>
</feature>
<accession>A0ABY3YJH7</accession>
<sequence>MENTQPKTGKFALKFGLIQGAIGIVFSLMLFSLDMHYEQNPVAGIIGLVIMAVIISIAIYQYKKANNNVLTLSQALKVGIGTALIAGVLGVIYQYLLVNVIDPLFMDKFAEVQRAKLGEMGKFTSEEIEKQIEMSKEWFWIGYPIALIMSLFFGFIFSLIGGLIMKKAPSEY</sequence>
<evidence type="ECO:0000313" key="2">
    <source>
        <dbReference type="EMBL" id="UNY97656.1"/>
    </source>
</evidence>
<dbReference type="InterPro" id="IPR025250">
    <property type="entry name" value="DUF4199"/>
</dbReference>
<dbReference type="RefSeq" id="WP_242936068.1">
    <property type="nucleotide sequence ID" value="NZ_CP094326.1"/>
</dbReference>
<protein>
    <submittedName>
        <fullName evidence="2">DUF4199 domain-containing protein</fullName>
    </submittedName>
</protein>
<feature type="transmembrane region" description="Helical" evidence="1">
    <location>
        <begin position="74"/>
        <end position="96"/>
    </location>
</feature>
<dbReference type="Proteomes" id="UP000829476">
    <property type="component" value="Chromosome"/>
</dbReference>
<keyword evidence="1" id="KW-1133">Transmembrane helix</keyword>
<proteinExistence type="predicted"/>
<evidence type="ECO:0000313" key="3">
    <source>
        <dbReference type="Proteomes" id="UP000829476"/>
    </source>
</evidence>
<organism evidence="2 3">
    <name type="scientific">Zhouia spongiae</name>
    <dbReference type="NCBI Taxonomy" id="2202721"/>
    <lineage>
        <taxon>Bacteria</taxon>
        <taxon>Pseudomonadati</taxon>
        <taxon>Bacteroidota</taxon>
        <taxon>Flavobacteriia</taxon>
        <taxon>Flavobacteriales</taxon>
        <taxon>Flavobacteriaceae</taxon>
        <taxon>Zhouia</taxon>
    </lineage>
</organism>
<name>A0ABY3YJH7_9FLAO</name>
<reference evidence="2 3" key="1">
    <citation type="journal article" date="2018" name="Int. J. Syst. Evol. Microbiol.">
        <title>Zhouia spongiae sp. nov., isolated from a marine sponge.</title>
        <authorList>
            <person name="Zhuang L."/>
            <person name="Lin B."/>
            <person name="Qin F."/>
            <person name="Luo L."/>
        </authorList>
    </citation>
    <scope>NUCLEOTIDE SEQUENCE [LARGE SCALE GENOMIC DNA]</scope>
    <source>
        <strain evidence="2 3">HN-Y44</strain>
    </source>
</reference>
<keyword evidence="1" id="KW-0472">Membrane</keyword>